<feature type="compositionally biased region" description="Low complexity" evidence="1">
    <location>
        <begin position="15"/>
        <end position="24"/>
    </location>
</feature>
<dbReference type="Gene3D" id="3.40.50.300">
    <property type="entry name" value="P-loop containing nucleotide triphosphate hydrolases"/>
    <property type="match status" value="1"/>
</dbReference>
<dbReference type="Pfam" id="PF00009">
    <property type="entry name" value="GTP_EFTU"/>
    <property type="match status" value="1"/>
</dbReference>
<dbReference type="InterPro" id="IPR000795">
    <property type="entry name" value="T_Tr_GTP-bd_dom"/>
</dbReference>
<evidence type="ECO:0000313" key="3">
    <source>
        <dbReference type="EMBL" id="KAL0924490.1"/>
    </source>
</evidence>
<feature type="compositionally biased region" description="Low complexity" evidence="1">
    <location>
        <begin position="38"/>
        <end position="51"/>
    </location>
</feature>
<evidence type="ECO:0000256" key="1">
    <source>
        <dbReference type="SAM" id="MobiDB-lite"/>
    </source>
</evidence>
<proteinExistence type="predicted"/>
<evidence type="ECO:0000313" key="4">
    <source>
        <dbReference type="Proteomes" id="UP001552299"/>
    </source>
</evidence>
<comment type="caution">
    <text evidence="3">The sequence shown here is derived from an EMBL/GenBank/DDBJ whole genome shotgun (WGS) entry which is preliminary data.</text>
</comment>
<dbReference type="PANTHER" id="PTHR43721:SF5">
    <property type="entry name" value="ELONGATION FACTOR TU, CHLOROPLASTIC"/>
    <property type="match status" value="1"/>
</dbReference>
<feature type="domain" description="Tr-type G" evidence="2">
    <location>
        <begin position="189"/>
        <end position="225"/>
    </location>
</feature>
<evidence type="ECO:0000259" key="2">
    <source>
        <dbReference type="Pfam" id="PF00009"/>
    </source>
</evidence>
<name>A0ABD0VHN4_DENTH</name>
<dbReference type="EMBL" id="JANQDX010000005">
    <property type="protein sequence ID" value="KAL0924490.1"/>
    <property type="molecule type" value="Genomic_DNA"/>
</dbReference>
<feature type="compositionally biased region" description="Basic residues" evidence="1">
    <location>
        <begin position="25"/>
        <end position="37"/>
    </location>
</feature>
<dbReference type="InterPro" id="IPR050055">
    <property type="entry name" value="EF-Tu_GTPase"/>
</dbReference>
<dbReference type="AlphaFoldDB" id="A0ABD0VHN4"/>
<feature type="region of interest" description="Disordered" evidence="1">
    <location>
        <begin position="225"/>
        <end position="270"/>
    </location>
</feature>
<keyword evidence="4" id="KW-1185">Reference proteome</keyword>
<gene>
    <name evidence="3" type="ORF">M5K25_005323</name>
</gene>
<sequence>MDRGGLAAAGHRRQPPAAAAPAARLSRRRAVRARARARASGPPGRARAAPAARLGCARAAPAARLGCARGALRPAWAAPGPRPGCLGRAVWAPWARLARWPIRTRSTLSAPYPHGIHIPRWSRTGDHRLQDSFPLYPQAVAALSSSWSLRGAALAAVAASSRSDLPVRSLGRGSLLVVRAARGKFERKKPHVNIGTIGHVDHGKTTLTAALTMALASLGGSTPKKYDEIDAARRSAPAELPSTPPPWSTRPRTATTPTSTALATPTTSRT</sequence>
<organism evidence="3 4">
    <name type="scientific">Dendrobium thyrsiflorum</name>
    <name type="common">Pinecone-like raceme dendrobium</name>
    <name type="synonym">Orchid</name>
    <dbReference type="NCBI Taxonomy" id="117978"/>
    <lineage>
        <taxon>Eukaryota</taxon>
        <taxon>Viridiplantae</taxon>
        <taxon>Streptophyta</taxon>
        <taxon>Embryophyta</taxon>
        <taxon>Tracheophyta</taxon>
        <taxon>Spermatophyta</taxon>
        <taxon>Magnoliopsida</taxon>
        <taxon>Liliopsida</taxon>
        <taxon>Asparagales</taxon>
        <taxon>Orchidaceae</taxon>
        <taxon>Epidendroideae</taxon>
        <taxon>Malaxideae</taxon>
        <taxon>Dendrobiinae</taxon>
        <taxon>Dendrobium</taxon>
    </lineage>
</organism>
<dbReference type="PANTHER" id="PTHR43721">
    <property type="entry name" value="ELONGATION FACTOR TU-RELATED"/>
    <property type="match status" value="1"/>
</dbReference>
<dbReference type="SUPFAM" id="SSF52540">
    <property type="entry name" value="P-loop containing nucleoside triphosphate hydrolases"/>
    <property type="match status" value="1"/>
</dbReference>
<feature type="region of interest" description="Disordered" evidence="1">
    <location>
        <begin position="1"/>
        <end position="51"/>
    </location>
</feature>
<accession>A0ABD0VHN4</accession>
<reference evidence="3 4" key="1">
    <citation type="journal article" date="2024" name="Plant Biotechnol. J.">
        <title>Dendrobium thyrsiflorum genome and its molecular insights into genes involved in important horticultural traits.</title>
        <authorList>
            <person name="Chen B."/>
            <person name="Wang J.Y."/>
            <person name="Zheng P.J."/>
            <person name="Li K.L."/>
            <person name="Liang Y.M."/>
            <person name="Chen X.F."/>
            <person name="Zhang C."/>
            <person name="Zhao X."/>
            <person name="He X."/>
            <person name="Zhang G.Q."/>
            <person name="Liu Z.J."/>
            <person name="Xu Q."/>
        </authorList>
    </citation>
    <scope>NUCLEOTIDE SEQUENCE [LARGE SCALE GENOMIC DNA]</scope>
    <source>
        <strain evidence="3">GZMU011</strain>
    </source>
</reference>
<dbReference type="Proteomes" id="UP001552299">
    <property type="component" value="Unassembled WGS sequence"/>
</dbReference>
<dbReference type="InterPro" id="IPR027417">
    <property type="entry name" value="P-loop_NTPase"/>
</dbReference>
<protein>
    <recommendedName>
        <fullName evidence="2">Tr-type G domain-containing protein</fullName>
    </recommendedName>
</protein>
<feature type="compositionally biased region" description="Low complexity" evidence="1">
    <location>
        <begin position="249"/>
        <end position="270"/>
    </location>
</feature>